<evidence type="ECO:0000313" key="2">
    <source>
        <dbReference type="EMBL" id="KAK9769566.1"/>
    </source>
</evidence>
<sequence>MSSSSDMDELRAAQKAGVVIGLAKIGDKQLHLDIDEMIVQQPDTLNLFCLAMDEFMASASSDWMSYYQIAGIHGLPTEYWDGVTAIDKMANLTKDRNAQGYCPHGDPKFPTWHRPYIAMMEQTVFLKMNDIAEEFLPATRNTY</sequence>
<gene>
    <name evidence="2" type="ORF">SCAR479_13736</name>
</gene>
<proteinExistence type="predicted"/>
<dbReference type="Proteomes" id="UP001465668">
    <property type="component" value="Unassembled WGS sequence"/>
</dbReference>
<dbReference type="Pfam" id="PF00264">
    <property type="entry name" value="Tyrosinase"/>
    <property type="match status" value="1"/>
</dbReference>
<keyword evidence="3" id="KW-1185">Reference proteome</keyword>
<protein>
    <submittedName>
        <fullName evidence="2">Tyrosinase</fullName>
    </submittedName>
</protein>
<dbReference type="InterPro" id="IPR002227">
    <property type="entry name" value="Tyrosinase_Cu-bd"/>
</dbReference>
<evidence type="ECO:0000313" key="3">
    <source>
        <dbReference type="Proteomes" id="UP001465668"/>
    </source>
</evidence>
<dbReference type="Gene3D" id="1.10.1280.10">
    <property type="entry name" value="Di-copper center containing domain from catechol oxidase"/>
    <property type="match status" value="1"/>
</dbReference>
<feature type="domain" description="Tyrosinase copper-binding" evidence="1">
    <location>
        <begin position="65"/>
        <end position="124"/>
    </location>
</feature>
<comment type="caution">
    <text evidence="2">The sequence shown here is derived from an EMBL/GenBank/DDBJ whole genome shotgun (WGS) entry which is preliminary data.</text>
</comment>
<dbReference type="SUPFAM" id="SSF48056">
    <property type="entry name" value="Di-copper centre-containing domain"/>
    <property type="match status" value="1"/>
</dbReference>
<organism evidence="2 3">
    <name type="scientific">Seiridium cardinale</name>
    <dbReference type="NCBI Taxonomy" id="138064"/>
    <lineage>
        <taxon>Eukaryota</taxon>
        <taxon>Fungi</taxon>
        <taxon>Dikarya</taxon>
        <taxon>Ascomycota</taxon>
        <taxon>Pezizomycotina</taxon>
        <taxon>Sordariomycetes</taxon>
        <taxon>Xylariomycetidae</taxon>
        <taxon>Amphisphaeriales</taxon>
        <taxon>Sporocadaceae</taxon>
        <taxon>Seiridium</taxon>
    </lineage>
</organism>
<reference evidence="2 3" key="1">
    <citation type="submission" date="2024-02" db="EMBL/GenBank/DDBJ databases">
        <title>First draft genome assembly of two strains of Seiridium cardinale.</title>
        <authorList>
            <person name="Emiliani G."/>
            <person name="Scali E."/>
        </authorList>
    </citation>
    <scope>NUCLEOTIDE SEQUENCE [LARGE SCALE GENOMIC DNA]</scope>
    <source>
        <strain evidence="2 3">BM-138-000479</strain>
    </source>
</reference>
<dbReference type="InterPro" id="IPR008922">
    <property type="entry name" value="Di-copper_centre_dom_sf"/>
</dbReference>
<evidence type="ECO:0000259" key="1">
    <source>
        <dbReference type="Pfam" id="PF00264"/>
    </source>
</evidence>
<dbReference type="EMBL" id="JARVKM010000118">
    <property type="protein sequence ID" value="KAK9769566.1"/>
    <property type="molecule type" value="Genomic_DNA"/>
</dbReference>
<name>A0ABR2X743_9PEZI</name>
<accession>A0ABR2X743</accession>